<dbReference type="RefSeq" id="WP_190607769.1">
    <property type="nucleotide sequence ID" value="NZ_CP021056.1"/>
</dbReference>
<gene>
    <name evidence="1" type="ORF">B6N60_04795</name>
</gene>
<name>A0A975TC68_9NOST</name>
<dbReference type="EMBL" id="CP021056">
    <property type="protein sequence ID" value="QXE26065.1"/>
    <property type="molecule type" value="Genomic_DNA"/>
</dbReference>
<sequence length="243" mass="27196">MRYFIPNLKLSPDLPPQEKLEEKLGGLPWGLKPEQYPICSHCGGSQSLLAQFVHNPERLDLGKLGRTLLVFQCNHNPGECPTWEGGSGANACFVLDPDELSDGLTPMPADSPPIEPEARIVDWLAQDDGISLDQVSAFYADEQRWNLPDEMRDRVYTETKLGSVPEWVQSSSEAPGERWIFIGQLSSSYKFFQKPATQNGIYIYPSSQHWVCDGPNFGDAGIGYIFLRHQSGKPGGWFFWQCG</sequence>
<organism evidence="1 2">
    <name type="scientific">Richelia sinica FACHB-800</name>
    <dbReference type="NCBI Taxonomy" id="1357546"/>
    <lineage>
        <taxon>Bacteria</taxon>
        <taxon>Bacillati</taxon>
        <taxon>Cyanobacteriota</taxon>
        <taxon>Cyanophyceae</taxon>
        <taxon>Nostocales</taxon>
        <taxon>Nostocaceae</taxon>
        <taxon>Richelia</taxon>
    </lineage>
</organism>
<evidence type="ECO:0000313" key="2">
    <source>
        <dbReference type="Proteomes" id="UP000683511"/>
    </source>
</evidence>
<protein>
    <recommendedName>
        <fullName evidence="3">DUF1963 domain-containing protein</fullName>
    </recommendedName>
</protein>
<dbReference type="Proteomes" id="UP000683511">
    <property type="component" value="Chromosome"/>
</dbReference>
<dbReference type="KEGG" id="rsin:B6N60_04795"/>
<keyword evidence="2" id="KW-1185">Reference proteome</keyword>
<evidence type="ECO:0000313" key="1">
    <source>
        <dbReference type="EMBL" id="QXE26065.1"/>
    </source>
</evidence>
<dbReference type="AlphaFoldDB" id="A0A975TC68"/>
<dbReference type="Gene3D" id="2.30.320.10">
    <property type="entry name" value="YwqG-like"/>
    <property type="match status" value="1"/>
</dbReference>
<reference evidence="1" key="1">
    <citation type="submission" date="2017-04" db="EMBL/GenBank/DDBJ databases">
        <title>Genome deletions in a multicellular cyanobacterial endosymbiont for morphological adaptation in marine diatoms.</title>
        <authorList>
            <person name="Wang Y."/>
            <person name="Gao H."/>
            <person name="Li R."/>
            <person name="Xu X."/>
        </authorList>
    </citation>
    <scope>NUCLEOTIDE SEQUENCE</scope>
    <source>
        <strain evidence="1">FACHB 800</strain>
    </source>
</reference>
<accession>A0A975TC68</accession>
<proteinExistence type="predicted"/>
<evidence type="ECO:0008006" key="3">
    <source>
        <dbReference type="Google" id="ProtNLM"/>
    </source>
</evidence>